<evidence type="ECO:0000313" key="1">
    <source>
        <dbReference type="EMBL" id="KAI9917627.1"/>
    </source>
</evidence>
<protein>
    <submittedName>
        <fullName evidence="1">Uncharacterized protein</fullName>
    </submittedName>
</protein>
<sequence length="108" mass="12660">MLEELQISWNSYHSQVEPELKKRPDMLLGFFETLLSEVYLRRVQMEKNTSHIGPELSAKSRKLVTKAVVVYFKLCVLEDKVERVIRIGRRSGDLSEVQLIDELKNVRQ</sequence>
<evidence type="ECO:0000313" key="2">
    <source>
        <dbReference type="Proteomes" id="UP001163321"/>
    </source>
</evidence>
<name>A0ACC0WGA7_9STRA</name>
<dbReference type="Proteomes" id="UP001163321">
    <property type="component" value="Chromosome 13"/>
</dbReference>
<comment type="caution">
    <text evidence="1">The sequence shown here is derived from an EMBL/GenBank/DDBJ whole genome shotgun (WGS) entry which is preliminary data.</text>
</comment>
<keyword evidence="2" id="KW-1185">Reference proteome</keyword>
<accession>A0ACC0WGA7</accession>
<gene>
    <name evidence="1" type="ORF">PsorP6_012845</name>
</gene>
<organism evidence="1 2">
    <name type="scientific">Peronosclerospora sorghi</name>
    <dbReference type="NCBI Taxonomy" id="230839"/>
    <lineage>
        <taxon>Eukaryota</taxon>
        <taxon>Sar</taxon>
        <taxon>Stramenopiles</taxon>
        <taxon>Oomycota</taxon>
        <taxon>Peronosporomycetes</taxon>
        <taxon>Peronosporales</taxon>
        <taxon>Peronosporaceae</taxon>
        <taxon>Peronosclerospora</taxon>
    </lineage>
</organism>
<proteinExistence type="predicted"/>
<reference evidence="1 2" key="1">
    <citation type="journal article" date="2022" name="bioRxiv">
        <title>The genome of the oomycete Peronosclerospora sorghi, a cosmopolitan pathogen of maize and sorghum, is inflated with dispersed pseudogenes.</title>
        <authorList>
            <person name="Fletcher K."/>
            <person name="Martin F."/>
            <person name="Isakeit T."/>
            <person name="Cavanaugh K."/>
            <person name="Magill C."/>
            <person name="Michelmore R."/>
        </authorList>
    </citation>
    <scope>NUCLEOTIDE SEQUENCE [LARGE SCALE GENOMIC DNA]</scope>
    <source>
        <strain evidence="1">P6</strain>
    </source>
</reference>
<dbReference type="EMBL" id="CM047592">
    <property type="protein sequence ID" value="KAI9917627.1"/>
    <property type="molecule type" value="Genomic_DNA"/>
</dbReference>